<sequence length="266" mass="30442">MMVRDRSEKLRLVFTLKPRSGNTVTITEKPKIEVQRRYGELSALEALEAILSVLRTLQLDDKLHANGKPIKLKNLLVSAKNTDQLGQFETSTLVFNYGAVANAELCQVIITEKIAGAAIDWEKWAAPFIVSPHFVQAWIADVEYDKWQNTEDPLIYKAANRDYSSLPMRSNGLPPPVEQMVIDISQNPGRWEFRSGYIEAVGSIMWLSDLFWRYVGSNRKEWLAEFSQAKTEQLTENVLRVEVSETSFKDQSTRDLQDRLRNVLYG</sequence>
<gene>
    <name evidence="1" type="ORF">J2W52_005473</name>
</gene>
<accession>A0ABU1SY19</accession>
<dbReference type="EMBL" id="JAVDUP010000010">
    <property type="protein sequence ID" value="MDR6903840.1"/>
    <property type="molecule type" value="Genomic_DNA"/>
</dbReference>
<dbReference type="RefSeq" id="WP_310235417.1">
    <property type="nucleotide sequence ID" value="NZ_JAVDUP010000010.1"/>
</dbReference>
<proteinExistence type="predicted"/>
<organism evidence="1 2">
    <name type="scientific">Rhizobium miluonense</name>
    <dbReference type="NCBI Taxonomy" id="411945"/>
    <lineage>
        <taxon>Bacteria</taxon>
        <taxon>Pseudomonadati</taxon>
        <taxon>Pseudomonadota</taxon>
        <taxon>Alphaproteobacteria</taxon>
        <taxon>Hyphomicrobiales</taxon>
        <taxon>Rhizobiaceae</taxon>
        <taxon>Rhizobium/Agrobacterium group</taxon>
        <taxon>Rhizobium</taxon>
    </lineage>
</organism>
<keyword evidence="2" id="KW-1185">Reference proteome</keyword>
<evidence type="ECO:0000313" key="1">
    <source>
        <dbReference type="EMBL" id="MDR6903840.1"/>
    </source>
</evidence>
<dbReference type="Proteomes" id="UP001250791">
    <property type="component" value="Unassembled WGS sequence"/>
</dbReference>
<reference evidence="1 2" key="1">
    <citation type="submission" date="2023-07" db="EMBL/GenBank/DDBJ databases">
        <title>Sorghum-associated microbial communities from plants grown in Nebraska, USA.</title>
        <authorList>
            <person name="Schachtman D."/>
        </authorList>
    </citation>
    <scope>NUCLEOTIDE SEQUENCE [LARGE SCALE GENOMIC DNA]</scope>
    <source>
        <strain evidence="1 2">3199</strain>
    </source>
</reference>
<protein>
    <submittedName>
        <fullName evidence="1">Uncharacterized protein</fullName>
    </submittedName>
</protein>
<name>A0ABU1SY19_9HYPH</name>
<evidence type="ECO:0000313" key="2">
    <source>
        <dbReference type="Proteomes" id="UP001250791"/>
    </source>
</evidence>
<comment type="caution">
    <text evidence="1">The sequence shown here is derived from an EMBL/GenBank/DDBJ whole genome shotgun (WGS) entry which is preliminary data.</text>
</comment>